<dbReference type="PRINTS" id="PR00300">
    <property type="entry name" value="CLPPROTEASEA"/>
</dbReference>
<name>A0A6G8Q702_9ACTN</name>
<accession>A0A6G8Q702</accession>
<dbReference type="PANTHER" id="PTHR11669:SF0">
    <property type="entry name" value="PROTEIN STICHEL-LIKE 2"/>
    <property type="match status" value="1"/>
</dbReference>
<gene>
    <name evidence="11 14" type="primary">dnaX</name>
    <name evidence="14" type="ORF">GBA63_05775</name>
</gene>
<dbReference type="GO" id="GO:0009360">
    <property type="term" value="C:DNA polymerase III complex"/>
    <property type="evidence" value="ECO:0007669"/>
    <property type="project" value="InterPro"/>
</dbReference>
<keyword evidence="4 11" id="KW-0235">DNA replication</keyword>
<evidence type="ECO:0000256" key="5">
    <source>
        <dbReference type="ARBA" id="ARBA00022723"/>
    </source>
</evidence>
<keyword evidence="9 11" id="KW-0239">DNA-directed DNA polymerase</keyword>
<evidence type="ECO:0000256" key="10">
    <source>
        <dbReference type="ARBA" id="ARBA00049244"/>
    </source>
</evidence>
<dbReference type="SUPFAM" id="SSF48019">
    <property type="entry name" value="post-AAA+ oligomerization domain-like"/>
    <property type="match status" value="1"/>
</dbReference>
<dbReference type="GO" id="GO:0046872">
    <property type="term" value="F:metal ion binding"/>
    <property type="evidence" value="ECO:0007669"/>
    <property type="project" value="UniProtKB-KW"/>
</dbReference>
<dbReference type="GO" id="GO:0003677">
    <property type="term" value="F:DNA binding"/>
    <property type="evidence" value="ECO:0007669"/>
    <property type="project" value="InterPro"/>
</dbReference>
<keyword evidence="5" id="KW-0479">Metal-binding</keyword>
<evidence type="ECO:0000256" key="11">
    <source>
        <dbReference type="RuleBase" id="RU364063"/>
    </source>
</evidence>
<keyword evidence="7" id="KW-0862">Zinc</keyword>
<dbReference type="GO" id="GO:0005524">
    <property type="term" value="F:ATP binding"/>
    <property type="evidence" value="ECO:0007669"/>
    <property type="project" value="UniProtKB-KW"/>
</dbReference>
<evidence type="ECO:0000256" key="2">
    <source>
        <dbReference type="ARBA" id="ARBA00022679"/>
    </source>
</evidence>
<dbReference type="SUPFAM" id="SSF52540">
    <property type="entry name" value="P-loop containing nucleoside triphosphate hydrolases"/>
    <property type="match status" value="1"/>
</dbReference>
<comment type="similarity">
    <text evidence="1 11">Belongs to the DnaX/STICHEL family.</text>
</comment>
<comment type="catalytic activity">
    <reaction evidence="10 11">
        <text>DNA(n) + a 2'-deoxyribonucleoside 5'-triphosphate = DNA(n+1) + diphosphate</text>
        <dbReference type="Rhea" id="RHEA:22508"/>
        <dbReference type="Rhea" id="RHEA-COMP:17339"/>
        <dbReference type="Rhea" id="RHEA-COMP:17340"/>
        <dbReference type="ChEBI" id="CHEBI:33019"/>
        <dbReference type="ChEBI" id="CHEBI:61560"/>
        <dbReference type="ChEBI" id="CHEBI:173112"/>
        <dbReference type="EC" id="2.7.7.7"/>
    </reaction>
</comment>
<proteinExistence type="inferred from homology"/>
<dbReference type="InterPro" id="IPR003593">
    <property type="entry name" value="AAA+_ATPase"/>
</dbReference>
<dbReference type="Gene3D" id="1.10.8.60">
    <property type="match status" value="1"/>
</dbReference>
<dbReference type="Pfam" id="PF12169">
    <property type="entry name" value="DNA_pol3_gamma3"/>
    <property type="match status" value="1"/>
</dbReference>
<dbReference type="Pfam" id="PF22608">
    <property type="entry name" value="DNAX_ATPase_lid"/>
    <property type="match status" value="1"/>
</dbReference>
<dbReference type="EMBL" id="CP045119">
    <property type="protein sequence ID" value="QIN82208.1"/>
    <property type="molecule type" value="Genomic_DNA"/>
</dbReference>
<dbReference type="InterPro" id="IPR012763">
    <property type="entry name" value="DNA_pol_III_sug/sutau_N"/>
</dbReference>
<evidence type="ECO:0000256" key="9">
    <source>
        <dbReference type="ARBA" id="ARBA00022932"/>
    </source>
</evidence>
<dbReference type="NCBIfam" id="NF004046">
    <property type="entry name" value="PRK05563.1"/>
    <property type="match status" value="1"/>
</dbReference>
<evidence type="ECO:0000256" key="1">
    <source>
        <dbReference type="ARBA" id="ARBA00006360"/>
    </source>
</evidence>
<dbReference type="InterPro" id="IPR008921">
    <property type="entry name" value="DNA_pol3_clamp-load_cplx_C"/>
</dbReference>
<dbReference type="InterPro" id="IPR050238">
    <property type="entry name" value="DNA_Rep/Repair_Clamp_Loader"/>
</dbReference>
<dbReference type="InterPro" id="IPR022754">
    <property type="entry name" value="DNA_pol_III_gamma-3"/>
</dbReference>
<evidence type="ECO:0000313" key="15">
    <source>
        <dbReference type="Proteomes" id="UP000501452"/>
    </source>
</evidence>
<evidence type="ECO:0000259" key="13">
    <source>
        <dbReference type="SMART" id="SM00382"/>
    </source>
</evidence>
<evidence type="ECO:0000256" key="8">
    <source>
        <dbReference type="ARBA" id="ARBA00022840"/>
    </source>
</evidence>
<feature type="region of interest" description="Disordered" evidence="12">
    <location>
        <begin position="519"/>
        <end position="604"/>
    </location>
</feature>
<dbReference type="FunFam" id="1.10.8.60:FF:000013">
    <property type="entry name" value="DNA polymerase III subunit gamma/tau"/>
    <property type="match status" value="1"/>
</dbReference>
<dbReference type="Gene3D" id="3.40.50.300">
    <property type="entry name" value="P-loop containing nucleotide triphosphate hydrolases"/>
    <property type="match status" value="1"/>
</dbReference>
<dbReference type="SMART" id="SM00382">
    <property type="entry name" value="AAA"/>
    <property type="match status" value="1"/>
</dbReference>
<feature type="domain" description="AAA+ ATPase" evidence="13">
    <location>
        <begin position="37"/>
        <end position="179"/>
    </location>
</feature>
<feature type="compositionally biased region" description="Gly residues" evidence="12">
    <location>
        <begin position="572"/>
        <end position="597"/>
    </location>
</feature>
<evidence type="ECO:0000256" key="6">
    <source>
        <dbReference type="ARBA" id="ARBA00022741"/>
    </source>
</evidence>
<protein>
    <recommendedName>
        <fullName evidence="11">DNA polymerase III subunit gamma/tau</fullName>
        <ecNumber evidence="11">2.7.7.7</ecNumber>
    </recommendedName>
</protein>
<dbReference type="GO" id="GO:0006261">
    <property type="term" value="P:DNA-templated DNA replication"/>
    <property type="evidence" value="ECO:0007669"/>
    <property type="project" value="TreeGrafter"/>
</dbReference>
<dbReference type="AlphaFoldDB" id="A0A6G8Q702"/>
<dbReference type="Pfam" id="PF13177">
    <property type="entry name" value="DNA_pol3_delta2"/>
    <property type="match status" value="1"/>
</dbReference>
<keyword evidence="8 11" id="KW-0067">ATP-binding</keyword>
<comment type="function">
    <text evidence="11">DNA polymerase III is a complex, multichain enzyme responsible for most of the replicative synthesis in bacteria. This DNA polymerase also exhibits 3' to 5' exonuclease activity.</text>
</comment>
<dbReference type="Gene3D" id="1.20.272.10">
    <property type="match status" value="1"/>
</dbReference>
<dbReference type="GO" id="GO:0003887">
    <property type="term" value="F:DNA-directed DNA polymerase activity"/>
    <property type="evidence" value="ECO:0007669"/>
    <property type="project" value="UniProtKB-KW"/>
</dbReference>
<keyword evidence="6 11" id="KW-0547">Nucleotide-binding</keyword>
<evidence type="ECO:0000256" key="12">
    <source>
        <dbReference type="SAM" id="MobiDB-lite"/>
    </source>
</evidence>
<feature type="compositionally biased region" description="Basic and acidic residues" evidence="12">
    <location>
        <begin position="408"/>
        <end position="426"/>
    </location>
</feature>
<evidence type="ECO:0000313" key="14">
    <source>
        <dbReference type="EMBL" id="QIN82208.1"/>
    </source>
</evidence>
<dbReference type="EC" id="2.7.7.7" evidence="11"/>
<dbReference type="NCBIfam" id="TIGR02397">
    <property type="entry name" value="dnaX_nterm"/>
    <property type="match status" value="1"/>
</dbReference>
<evidence type="ECO:0000256" key="3">
    <source>
        <dbReference type="ARBA" id="ARBA00022695"/>
    </source>
</evidence>
<keyword evidence="3 11" id="KW-0548">Nucleotidyltransferase</keyword>
<dbReference type="RefSeq" id="WP_166174330.1">
    <property type="nucleotide sequence ID" value="NZ_CP045119.1"/>
</dbReference>
<evidence type="ECO:0000256" key="7">
    <source>
        <dbReference type="ARBA" id="ARBA00022833"/>
    </source>
</evidence>
<dbReference type="Proteomes" id="UP000501452">
    <property type="component" value="Chromosome"/>
</dbReference>
<dbReference type="CDD" id="cd18137">
    <property type="entry name" value="HLD_clamp_pol_III_gamma_tau"/>
    <property type="match status" value="1"/>
</dbReference>
<feature type="compositionally biased region" description="Low complexity" evidence="12">
    <location>
        <begin position="427"/>
        <end position="439"/>
    </location>
</feature>
<sequence length="621" mass="66365">MQHASLYRKWRPRKMDQVVGQEPVVRTLRRAIETGRVAHAYLFSGPRGTGKTSTAKVLAMGLNCAEGPTAEPDGTCENCRAIVNNSSLDVVEMDAASNRGIDEIRDLRDRVNLAPVAGRTKVYIIDEVHMLTAEAFNALLKMLEEPPEHVVFVLATTEKHKVLPTIISRCQSFDFRRPSIETLATKLGEISKAEGIAVEPEALTVIAREGRGSFRDAEGLLDQLSSFVEGEITTVVVRELLGSVGPEALLETTHALHERRAADALRIVDRLSNEGRDLGQFVGELLSHLRNLMLLPHAPEVALAGVGAEERAPLEEQANAVPTAEVVRLVEALGDALGRIRRGGDPKLELELTFLKLARDYTEPSVENLMARLERLENAAANGGLTPPAQAPRSQAPVTSPEPATTVERPDTGESREAPAEPRPVETEPAGATESAAEEAGGRRSDVDLAGQWVSIMGELKRRKQALTAAVYGEARVEGFDGSVLKLAFPGDQSFYVGMARDRKHADVLAEVLEERVGSRPRLEVSTGDDLPETVSTAGEAPPGPEALQEPAPRAVVPEPPAREEEPPGAWDGEGPGGTMAGTNGSGPGSPGGGGDGTIRSESEVFEIMRGFGPFGQNGGG</sequence>
<dbReference type="PANTHER" id="PTHR11669">
    <property type="entry name" value="REPLICATION FACTOR C / DNA POLYMERASE III GAMMA-TAU SUBUNIT"/>
    <property type="match status" value="1"/>
</dbReference>
<keyword evidence="15" id="KW-1185">Reference proteome</keyword>
<keyword evidence="2 11" id="KW-0808">Transferase</keyword>
<feature type="region of interest" description="Disordered" evidence="12">
    <location>
        <begin position="382"/>
        <end position="445"/>
    </location>
</feature>
<dbReference type="FunFam" id="3.40.50.300:FF:000014">
    <property type="entry name" value="DNA polymerase III subunit gamma/tau"/>
    <property type="match status" value="1"/>
</dbReference>
<reference evidence="14 15" key="1">
    <citation type="submission" date="2019-10" db="EMBL/GenBank/DDBJ databases">
        <title>Rubrobacter sp nov SCSIO 52090 isolated from a deep-sea sediment in the South China Sea.</title>
        <authorList>
            <person name="Chen R.W."/>
        </authorList>
    </citation>
    <scope>NUCLEOTIDE SEQUENCE [LARGE SCALE GENOMIC DNA]</scope>
    <source>
        <strain evidence="14 15">SCSIO 52909</strain>
    </source>
</reference>
<dbReference type="InterPro" id="IPR027417">
    <property type="entry name" value="P-loop_NTPase"/>
</dbReference>
<dbReference type="CDD" id="cd00009">
    <property type="entry name" value="AAA"/>
    <property type="match status" value="1"/>
</dbReference>
<organism evidence="14 15">
    <name type="scientific">Rubrobacter tropicus</name>
    <dbReference type="NCBI Taxonomy" id="2653851"/>
    <lineage>
        <taxon>Bacteria</taxon>
        <taxon>Bacillati</taxon>
        <taxon>Actinomycetota</taxon>
        <taxon>Rubrobacteria</taxon>
        <taxon>Rubrobacterales</taxon>
        <taxon>Rubrobacteraceae</taxon>
        <taxon>Rubrobacter</taxon>
    </lineage>
</organism>
<comment type="subunit">
    <text evidence="11">DNA polymerase III contains a core (composed of alpha, epsilon and theta chains) that associates with a tau subunit. This core dimerizes to form the POLIII' complex. PolIII' associates with the gamma complex (composed of gamma, delta, delta', psi and chi chains) and with the beta chain to form the complete DNA polymerase III complex.</text>
</comment>
<dbReference type="InterPro" id="IPR045085">
    <property type="entry name" value="HLD_clamp_pol_III_gamma_tau"/>
</dbReference>
<dbReference type="KEGG" id="rub:GBA63_05775"/>
<dbReference type="InterPro" id="IPR001270">
    <property type="entry name" value="ClpA/B"/>
</dbReference>
<evidence type="ECO:0000256" key="4">
    <source>
        <dbReference type="ARBA" id="ARBA00022705"/>
    </source>
</evidence>